<comment type="caution">
    <text evidence="1">The sequence shown here is derived from an EMBL/GenBank/DDBJ whole genome shotgun (WGS) entry which is preliminary data.</text>
</comment>
<sequence length="145" mass="15961">MQIIENAQRSKLLLPDEIHQSGQVKVEDEIVNGTNGHKISYEGQITNVSGLLDKILTAALSAGVDTGKFENMLDRIKQSVKSISFSETFYVGEDNLIYGSDLSITIDTNNSNDLPIQNIVLTISTDNYKYQDISIVLPAEAQETP</sequence>
<reference evidence="1" key="1">
    <citation type="submission" date="2019-08" db="EMBL/GenBank/DDBJ databases">
        <authorList>
            <person name="Kucharzyk K."/>
            <person name="Murdoch R.W."/>
            <person name="Higgins S."/>
            <person name="Loffler F."/>
        </authorList>
    </citation>
    <scope>NUCLEOTIDE SEQUENCE</scope>
</reference>
<proteinExistence type="predicted"/>
<gene>
    <name evidence="1" type="ORF">SDC9_200653</name>
</gene>
<accession>A0A645IPP3</accession>
<dbReference type="AlphaFoldDB" id="A0A645IPP3"/>
<organism evidence="1">
    <name type="scientific">bioreactor metagenome</name>
    <dbReference type="NCBI Taxonomy" id="1076179"/>
    <lineage>
        <taxon>unclassified sequences</taxon>
        <taxon>metagenomes</taxon>
        <taxon>ecological metagenomes</taxon>
    </lineage>
</organism>
<name>A0A645IPP3_9ZZZZ</name>
<protein>
    <submittedName>
        <fullName evidence="1">Uncharacterized protein</fullName>
    </submittedName>
</protein>
<dbReference type="EMBL" id="VSSQ01119653">
    <property type="protein sequence ID" value="MPN52990.1"/>
    <property type="molecule type" value="Genomic_DNA"/>
</dbReference>
<evidence type="ECO:0000313" key="1">
    <source>
        <dbReference type="EMBL" id="MPN52990.1"/>
    </source>
</evidence>